<evidence type="ECO:0000313" key="2">
    <source>
        <dbReference type="EMBL" id="MDG3002223.1"/>
    </source>
</evidence>
<comment type="caution">
    <text evidence="2">The sequence shown here is derived from an EMBL/GenBank/DDBJ whole genome shotgun (WGS) entry which is preliminary data.</text>
</comment>
<dbReference type="EMBL" id="JARRAG010000001">
    <property type="protein sequence ID" value="MDG3002223.1"/>
    <property type="molecule type" value="Genomic_DNA"/>
</dbReference>
<proteinExistence type="predicted"/>
<evidence type="ECO:0008006" key="4">
    <source>
        <dbReference type="Google" id="ProtNLM"/>
    </source>
</evidence>
<gene>
    <name evidence="2" type="ORF">PZE19_00335</name>
</gene>
<name>A0ABT6F3R4_9BACT</name>
<organism evidence="2 3">
    <name type="scientific">Paludisphaera mucosa</name>
    <dbReference type="NCBI Taxonomy" id="3030827"/>
    <lineage>
        <taxon>Bacteria</taxon>
        <taxon>Pseudomonadati</taxon>
        <taxon>Planctomycetota</taxon>
        <taxon>Planctomycetia</taxon>
        <taxon>Isosphaerales</taxon>
        <taxon>Isosphaeraceae</taxon>
        <taxon>Paludisphaera</taxon>
    </lineage>
</organism>
<evidence type="ECO:0000313" key="3">
    <source>
        <dbReference type="Proteomes" id="UP001216907"/>
    </source>
</evidence>
<reference evidence="2 3" key="1">
    <citation type="submission" date="2023-03" db="EMBL/GenBank/DDBJ databases">
        <title>Paludisphaera mucosa sp. nov. a novel planctomycete from northern fen.</title>
        <authorList>
            <person name="Ivanova A."/>
        </authorList>
    </citation>
    <scope>NUCLEOTIDE SEQUENCE [LARGE SCALE GENOMIC DNA]</scope>
    <source>
        <strain evidence="2 3">Pla2</strain>
    </source>
</reference>
<evidence type="ECO:0000256" key="1">
    <source>
        <dbReference type="SAM" id="Phobius"/>
    </source>
</evidence>
<keyword evidence="1" id="KW-1133">Transmembrane helix</keyword>
<feature type="transmembrane region" description="Helical" evidence="1">
    <location>
        <begin position="71"/>
        <end position="92"/>
    </location>
</feature>
<keyword evidence="1" id="KW-0812">Transmembrane</keyword>
<protein>
    <recommendedName>
        <fullName evidence="4">Vitamin K epoxide reductase domain-containing protein</fullName>
    </recommendedName>
</protein>
<accession>A0ABT6F3R4</accession>
<feature type="transmembrane region" description="Helical" evidence="1">
    <location>
        <begin position="20"/>
        <end position="40"/>
    </location>
</feature>
<feature type="transmembrane region" description="Helical" evidence="1">
    <location>
        <begin position="47"/>
        <end position="65"/>
    </location>
</feature>
<dbReference type="Proteomes" id="UP001216907">
    <property type="component" value="Unassembled WGS sequence"/>
</dbReference>
<keyword evidence="3" id="KW-1185">Reference proteome</keyword>
<keyword evidence="1" id="KW-0472">Membrane</keyword>
<dbReference type="RefSeq" id="WP_277858587.1">
    <property type="nucleotide sequence ID" value="NZ_JARRAG010000001.1"/>
</dbReference>
<sequence length="97" mass="9627">MSAGGCCEAARPDPPRRSSIARSAGLGVGWLAPGAVLALTPKCPACLAAYVAVVTGLALPVSAASWLRATLVVLCVAALSCSGARLLGRLLVRRAAG</sequence>